<feature type="transmembrane region" description="Helical" evidence="1">
    <location>
        <begin position="12"/>
        <end position="29"/>
    </location>
</feature>
<accession>K9ANY7</accession>
<protein>
    <submittedName>
        <fullName evidence="2">Uncharacterized protein</fullName>
    </submittedName>
</protein>
<dbReference type="Proteomes" id="UP000009885">
    <property type="component" value="Unassembled WGS sequence"/>
</dbReference>
<feature type="transmembrane region" description="Helical" evidence="1">
    <location>
        <begin position="129"/>
        <end position="147"/>
    </location>
</feature>
<keyword evidence="3" id="KW-1185">Reference proteome</keyword>
<feature type="transmembrane region" description="Helical" evidence="1">
    <location>
        <begin position="159"/>
        <end position="180"/>
    </location>
</feature>
<feature type="transmembrane region" description="Helical" evidence="1">
    <location>
        <begin position="305"/>
        <end position="324"/>
    </location>
</feature>
<evidence type="ECO:0000313" key="3">
    <source>
        <dbReference type="Proteomes" id="UP000009885"/>
    </source>
</evidence>
<dbReference type="RefSeq" id="WP_009383665.1">
    <property type="nucleotide sequence ID" value="NZ_AMSQ01000009.1"/>
</dbReference>
<feature type="transmembrane region" description="Helical" evidence="1">
    <location>
        <begin position="404"/>
        <end position="423"/>
    </location>
</feature>
<feature type="transmembrane region" description="Helical" evidence="1">
    <location>
        <begin position="106"/>
        <end position="123"/>
    </location>
</feature>
<feature type="transmembrane region" description="Helical" evidence="1">
    <location>
        <begin position="378"/>
        <end position="398"/>
    </location>
</feature>
<dbReference type="eggNOG" id="ENOG502Z88M">
    <property type="taxonomic scope" value="Bacteria"/>
</dbReference>
<evidence type="ECO:0000256" key="1">
    <source>
        <dbReference type="SAM" id="Phobius"/>
    </source>
</evidence>
<keyword evidence="1" id="KW-0472">Membrane</keyword>
<dbReference type="AlphaFoldDB" id="K9ANY7"/>
<organism evidence="2 3">
    <name type="scientific">Staphylococcus massiliensis S46</name>
    <dbReference type="NCBI Taxonomy" id="1229783"/>
    <lineage>
        <taxon>Bacteria</taxon>
        <taxon>Bacillati</taxon>
        <taxon>Bacillota</taxon>
        <taxon>Bacilli</taxon>
        <taxon>Bacillales</taxon>
        <taxon>Staphylococcaceae</taxon>
        <taxon>Staphylococcus</taxon>
    </lineage>
</organism>
<dbReference type="PATRIC" id="fig|1229783.3.peg.1387"/>
<gene>
    <name evidence="2" type="ORF">C273_06877</name>
</gene>
<dbReference type="EMBL" id="AMSQ01000009">
    <property type="protein sequence ID" value="EKU47746.1"/>
    <property type="molecule type" value="Genomic_DNA"/>
</dbReference>
<proteinExistence type="predicted"/>
<feature type="transmembrane region" description="Helical" evidence="1">
    <location>
        <begin position="192"/>
        <end position="215"/>
    </location>
</feature>
<keyword evidence="1" id="KW-0812">Transmembrane</keyword>
<feature type="transmembrane region" description="Helical" evidence="1">
    <location>
        <begin position="74"/>
        <end position="94"/>
    </location>
</feature>
<dbReference type="NCBIfam" id="NF047417">
    <property type="entry name" value="teichoic_AuxA"/>
    <property type="match status" value="1"/>
</dbReference>
<dbReference type="OrthoDB" id="2387447at2"/>
<evidence type="ECO:0000313" key="2">
    <source>
        <dbReference type="EMBL" id="EKU47746.1"/>
    </source>
</evidence>
<name>K9ANY7_9STAP</name>
<sequence>MSFLKKHAEVIFSYITGALAILFSLIIFVNVPLIHKLKKDQKVEMDIDNLWDFIMAFFSEVIKVLSRFIGGFPIVSGIIILLFGILLVFIARTLSKTTRYDYDISIFYLVLGIIFFLLTIILMTQVYSFFAIIFIIPFVVHIGYIAYKDELNPNHRKEHYLWIIFSYGISYFITQLALYARIDGKEIAPIDVLSINSFFVILWLLGQMAIWNFLFLRRALPVTESELRGDGYNRSEKRSFTTQTKAQIKDLQHRTTEFTRNTRRSIDIEKIRAKRDQFVQKWNDIVQLEEDDIPNWMRKPKWLKAAYVQVFCGLILLFFTLIELNNRNGLFMSGEWKLTQTQYVYEWVSLFILLIIIVIYIITTFTNYLKDKYTTIQLFMISVLFFKLVTEFFVILFHGLLLSIFITPILVLMLIPVIIAFIIQLKDKKQL</sequence>
<keyword evidence="1" id="KW-1133">Transmembrane helix</keyword>
<feature type="transmembrane region" description="Helical" evidence="1">
    <location>
        <begin position="344"/>
        <end position="366"/>
    </location>
</feature>
<comment type="caution">
    <text evidence="2">The sequence shown here is derived from an EMBL/GenBank/DDBJ whole genome shotgun (WGS) entry which is preliminary data.</text>
</comment>
<reference evidence="2 3" key="1">
    <citation type="journal article" date="2013" name="Genome Announc.">
        <title>Genome Sequence of Staphylococcus massiliensis Strain S46, Isolated from the Surface of Healthy Human Skin.</title>
        <authorList>
            <person name="Srivastav R."/>
            <person name="Singh A."/>
            <person name="Jangir P.K."/>
            <person name="Kumari C."/>
            <person name="Muduli S."/>
            <person name="Sharma R."/>
        </authorList>
    </citation>
    <scope>NUCLEOTIDE SEQUENCE [LARGE SCALE GENOMIC DNA]</scope>
    <source>
        <strain evidence="2 3">S46</strain>
    </source>
</reference>